<dbReference type="PANTHER" id="PTHR42996:SF1">
    <property type="entry name" value="PHOSPHATE-BINDING PROTEIN PSTS"/>
    <property type="match status" value="1"/>
</dbReference>
<dbReference type="GO" id="GO:0043190">
    <property type="term" value="C:ATP-binding cassette (ABC) transporter complex"/>
    <property type="evidence" value="ECO:0007669"/>
    <property type="project" value="InterPro"/>
</dbReference>
<keyword evidence="2 4" id="KW-0813">Transport</keyword>
<evidence type="ECO:0000313" key="7">
    <source>
        <dbReference type="EMBL" id="MBE9212809.1"/>
    </source>
</evidence>
<reference evidence="7" key="1">
    <citation type="submission" date="2020-10" db="EMBL/GenBank/DDBJ databases">
        <authorList>
            <person name="Castelo-Branco R."/>
            <person name="Eusebio N."/>
            <person name="Adriana R."/>
            <person name="Vieira A."/>
            <person name="Brugerolle De Fraissinette N."/>
            <person name="Rezende De Castro R."/>
            <person name="Schneider M.P."/>
            <person name="Vasconcelos V."/>
            <person name="Leao P.N."/>
        </authorList>
    </citation>
    <scope>NUCLEOTIDE SEQUENCE</scope>
    <source>
        <strain evidence="7">LEGE 06105</strain>
    </source>
</reference>
<dbReference type="EMBL" id="JADEWL010000019">
    <property type="protein sequence ID" value="MBE9212809.1"/>
    <property type="molecule type" value="Genomic_DNA"/>
</dbReference>
<evidence type="ECO:0000256" key="4">
    <source>
        <dbReference type="PIRNR" id="PIRNR002756"/>
    </source>
</evidence>
<accession>A0A8J7F787</accession>
<gene>
    <name evidence="7" type="primary">pstS</name>
    <name evidence="7" type="ORF">IQ247_08895</name>
</gene>
<dbReference type="RefSeq" id="WP_193919074.1">
    <property type="nucleotide sequence ID" value="NZ_JADEWL010000019.1"/>
</dbReference>
<protein>
    <recommendedName>
        <fullName evidence="4">Phosphate-binding protein</fullName>
    </recommendedName>
</protein>
<evidence type="ECO:0000256" key="5">
    <source>
        <dbReference type="SAM" id="SignalP"/>
    </source>
</evidence>
<dbReference type="PIRSF" id="PIRSF002756">
    <property type="entry name" value="PstS"/>
    <property type="match status" value="1"/>
</dbReference>
<organism evidence="7 8">
    <name type="scientific">Plectonema cf. radiosum LEGE 06105</name>
    <dbReference type="NCBI Taxonomy" id="945769"/>
    <lineage>
        <taxon>Bacteria</taxon>
        <taxon>Bacillati</taxon>
        <taxon>Cyanobacteriota</taxon>
        <taxon>Cyanophyceae</taxon>
        <taxon>Oscillatoriophycideae</taxon>
        <taxon>Oscillatoriales</taxon>
        <taxon>Microcoleaceae</taxon>
        <taxon>Plectonema</taxon>
    </lineage>
</organism>
<dbReference type="InterPro" id="IPR005673">
    <property type="entry name" value="ABC_phos-bd_PstS"/>
</dbReference>
<dbReference type="NCBIfam" id="TIGR00975">
    <property type="entry name" value="3a0107s03"/>
    <property type="match status" value="1"/>
</dbReference>
<dbReference type="Pfam" id="PF12849">
    <property type="entry name" value="PBP_like_2"/>
    <property type="match status" value="1"/>
</dbReference>
<evidence type="ECO:0000256" key="3">
    <source>
        <dbReference type="ARBA" id="ARBA00022592"/>
    </source>
</evidence>
<keyword evidence="8" id="KW-1185">Reference proteome</keyword>
<feature type="domain" description="PBP" evidence="6">
    <location>
        <begin position="31"/>
        <end position="317"/>
    </location>
</feature>
<comment type="caution">
    <text evidence="7">The sequence shown here is derived from an EMBL/GenBank/DDBJ whole genome shotgun (WGS) entry which is preliminary data.</text>
</comment>
<dbReference type="GO" id="GO:0035435">
    <property type="term" value="P:phosphate ion transmembrane transport"/>
    <property type="evidence" value="ECO:0007669"/>
    <property type="project" value="InterPro"/>
</dbReference>
<evidence type="ECO:0000259" key="6">
    <source>
        <dbReference type="Pfam" id="PF12849"/>
    </source>
</evidence>
<feature type="signal peptide" evidence="5">
    <location>
        <begin position="1"/>
        <end position="33"/>
    </location>
</feature>
<dbReference type="PANTHER" id="PTHR42996">
    <property type="entry name" value="PHOSPHATE-BINDING PROTEIN PSTS"/>
    <property type="match status" value="1"/>
</dbReference>
<evidence type="ECO:0000256" key="1">
    <source>
        <dbReference type="ARBA" id="ARBA00008725"/>
    </source>
</evidence>
<evidence type="ECO:0000313" key="8">
    <source>
        <dbReference type="Proteomes" id="UP000620559"/>
    </source>
</evidence>
<dbReference type="Proteomes" id="UP000620559">
    <property type="component" value="Unassembled WGS sequence"/>
</dbReference>
<dbReference type="GO" id="GO:0042301">
    <property type="term" value="F:phosphate ion binding"/>
    <property type="evidence" value="ECO:0007669"/>
    <property type="project" value="InterPro"/>
</dbReference>
<dbReference type="InterPro" id="IPR024370">
    <property type="entry name" value="PBP_domain"/>
</dbReference>
<name>A0A8J7F787_9CYAN</name>
<keyword evidence="3 4" id="KW-0592">Phosphate transport</keyword>
<dbReference type="InterPro" id="IPR050962">
    <property type="entry name" value="Phosphate-bind_PstS"/>
</dbReference>
<proteinExistence type="inferred from homology"/>
<comment type="similarity">
    <text evidence="1 4">Belongs to the PstS family.</text>
</comment>
<dbReference type="Gene3D" id="3.40.190.10">
    <property type="entry name" value="Periplasmic binding protein-like II"/>
    <property type="match status" value="2"/>
</dbReference>
<keyword evidence="5" id="KW-0732">Signal</keyword>
<feature type="chain" id="PRO_5035311147" description="Phosphate-binding protein" evidence="5">
    <location>
        <begin position="34"/>
        <end position="348"/>
    </location>
</feature>
<dbReference type="CDD" id="cd13565">
    <property type="entry name" value="PBP2_PstS"/>
    <property type="match status" value="1"/>
</dbReference>
<sequence>MNFKATALNRIVTSSVAAAAVVLSPVFATVAQAQTQSLTGAGASFPALLYQQYTREVRKTHSDLQVSYTSCGSSCGIRNFINGTVDFGASDAAMSDADIAKVSRGTILVPTAGGAVSVIHNIPGVKDLKLSRTTLPLIFGGAITNWNDARIKKDNPGVNLPNLAITPVVRADGSGTTFIFTNHLSTISSYFKGRVGTGQNPSWRFKSVRKGPGNNGVAALVKRTRGSVGYVNDSYAFQNKLNSAMVQNSSGQFVAPSLKASNEALASVQFPANYRVFVGDSSKGYPIVGLTWMMIYKKYPTAAKAAAVKKWINWVMTKGQSLNDDLLFTSIPASVRQRVINQVNSEVK</sequence>
<dbReference type="SUPFAM" id="SSF53850">
    <property type="entry name" value="Periplasmic binding protein-like II"/>
    <property type="match status" value="1"/>
</dbReference>
<dbReference type="AlphaFoldDB" id="A0A8J7F787"/>
<evidence type="ECO:0000256" key="2">
    <source>
        <dbReference type="ARBA" id="ARBA00022448"/>
    </source>
</evidence>